<reference evidence="2 4" key="1">
    <citation type="journal article" date="2013" name="Proc. Natl. Acad. Sci. U.S.A.">
        <title>Genome of an arbuscular mycorrhizal fungus provides insight into the oldest plant symbiosis.</title>
        <authorList>
            <person name="Tisserant E."/>
            <person name="Malbreil M."/>
            <person name="Kuo A."/>
            <person name="Kohler A."/>
            <person name="Symeonidi A."/>
            <person name="Balestrini R."/>
            <person name="Charron P."/>
            <person name="Duensing N."/>
            <person name="Frei Dit Frey N."/>
            <person name="Gianinazzi-Pearson V."/>
            <person name="Gilbert L.B."/>
            <person name="Handa Y."/>
            <person name="Herr J.R."/>
            <person name="Hijri M."/>
            <person name="Koul R."/>
            <person name="Kawaguchi M."/>
            <person name="Krajinski F."/>
            <person name="Lammers P.J."/>
            <person name="Masclaux F.G."/>
            <person name="Murat C."/>
            <person name="Morin E."/>
            <person name="Ndikumana S."/>
            <person name="Pagni M."/>
            <person name="Petitpierre D."/>
            <person name="Requena N."/>
            <person name="Rosikiewicz P."/>
            <person name="Riley R."/>
            <person name="Saito K."/>
            <person name="San Clemente H."/>
            <person name="Shapiro H."/>
            <person name="van Tuinen D."/>
            <person name="Becard G."/>
            <person name="Bonfante P."/>
            <person name="Paszkowski U."/>
            <person name="Shachar-Hill Y.Y."/>
            <person name="Tuskan G.A."/>
            <person name="Young P.W."/>
            <person name="Sanders I.R."/>
            <person name="Henrissat B."/>
            <person name="Rensing S.A."/>
            <person name="Grigoriev I.V."/>
            <person name="Corradi N."/>
            <person name="Roux C."/>
            <person name="Martin F."/>
        </authorList>
    </citation>
    <scope>NUCLEOTIDE SEQUENCE [LARGE SCALE GENOMIC DNA]</scope>
    <source>
        <strain evidence="4">DAOM 181602 / DAOM 197198 / MUCL 43194</strain>
        <strain evidence="2">DAOM 197198</strain>
    </source>
</reference>
<keyword evidence="4" id="KW-1185">Reference proteome</keyword>
<gene>
    <name evidence="3" type="ORF">GLOIN_2v1874455</name>
    <name evidence="2" type="ORF">GLOIN_2v1881823</name>
</gene>
<feature type="transmembrane region" description="Helical" evidence="1">
    <location>
        <begin position="39"/>
        <end position="57"/>
    </location>
</feature>
<evidence type="ECO:0000313" key="3">
    <source>
        <dbReference type="EMBL" id="POG73351.1"/>
    </source>
</evidence>
<keyword evidence="1" id="KW-1133">Transmembrane helix</keyword>
<proteinExistence type="predicted"/>
<dbReference type="AlphaFoldDB" id="A0A2H5TR54"/>
<organism evidence="2 4">
    <name type="scientific">Rhizophagus irregularis (strain DAOM 181602 / DAOM 197198 / MUCL 43194)</name>
    <name type="common">Arbuscular mycorrhizal fungus</name>
    <name type="synonym">Glomus intraradices</name>
    <dbReference type="NCBI Taxonomy" id="747089"/>
    <lineage>
        <taxon>Eukaryota</taxon>
        <taxon>Fungi</taxon>
        <taxon>Fungi incertae sedis</taxon>
        <taxon>Mucoromycota</taxon>
        <taxon>Glomeromycotina</taxon>
        <taxon>Glomeromycetes</taxon>
        <taxon>Glomerales</taxon>
        <taxon>Glomeraceae</taxon>
        <taxon>Rhizophagus</taxon>
    </lineage>
</organism>
<keyword evidence="1" id="KW-0812">Transmembrane</keyword>
<evidence type="ECO:0000313" key="4">
    <source>
        <dbReference type="Proteomes" id="UP000018888"/>
    </source>
</evidence>
<evidence type="ECO:0000256" key="1">
    <source>
        <dbReference type="SAM" id="Phobius"/>
    </source>
</evidence>
<comment type="caution">
    <text evidence="2">The sequence shown here is derived from an EMBL/GenBank/DDBJ whole genome shotgun (WGS) entry which is preliminary data.</text>
</comment>
<name>A0A2H5TR54_RHIID</name>
<keyword evidence="1" id="KW-0472">Membrane</keyword>
<accession>A0A2H5TR54</accession>
<dbReference type="EMBL" id="AUPC02000084">
    <property type="protein sequence ID" value="POG73351.1"/>
    <property type="molecule type" value="Genomic_DNA"/>
</dbReference>
<dbReference type="EMBL" id="AUPC02000254">
    <property type="protein sequence ID" value="POG63872.1"/>
    <property type="molecule type" value="Genomic_DNA"/>
</dbReference>
<sequence length="89" mass="10344">MKLSRSLLKLKEKQCITVQHVELPEVNDELSVTLRIKLISLRVIILIGPLFFVKVVVMREKDLYARLDFSYVQIIPNYIPVSRVTGMIM</sequence>
<protein>
    <submittedName>
        <fullName evidence="2">Uncharacterized protein</fullName>
    </submittedName>
</protein>
<dbReference type="Proteomes" id="UP000018888">
    <property type="component" value="Unassembled WGS sequence"/>
</dbReference>
<reference evidence="2 4" key="2">
    <citation type="journal article" date="2018" name="New Phytol.">
        <title>High intraspecific genome diversity in the model arbuscular mycorrhizal symbiont Rhizophagus irregularis.</title>
        <authorList>
            <person name="Chen E.C.H."/>
            <person name="Morin E."/>
            <person name="Beaudet D."/>
            <person name="Noel J."/>
            <person name="Yildirir G."/>
            <person name="Ndikumana S."/>
            <person name="Charron P."/>
            <person name="St-Onge C."/>
            <person name="Giorgi J."/>
            <person name="Kruger M."/>
            <person name="Marton T."/>
            <person name="Ropars J."/>
            <person name="Grigoriev I.V."/>
            <person name="Hainaut M."/>
            <person name="Henrissat B."/>
            <person name="Roux C."/>
            <person name="Martin F."/>
            <person name="Corradi N."/>
        </authorList>
    </citation>
    <scope>NUCLEOTIDE SEQUENCE [LARGE SCALE GENOMIC DNA]</scope>
    <source>
        <strain evidence="4">DAOM 181602 / DAOM 197198 / MUCL 43194</strain>
        <strain evidence="2">DAOM 197198</strain>
    </source>
</reference>
<evidence type="ECO:0000313" key="2">
    <source>
        <dbReference type="EMBL" id="POG63872.1"/>
    </source>
</evidence>